<dbReference type="AlphaFoldDB" id="A0A7W8QTS3"/>
<evidence type="ECO:0000313" key="2">
    <source>
        <dbReference type="EMBL" id="MBB5436079.1"/>
    </source>
</evidence>
<proteinExistence type="predicted"/>
<feature type="region of interest" description="Disordered" evidence="1">
    <location>
        <begin position="212"/>
        <end position="270"/>
    </location>
</feature>
<evidence type="ECO:0000256" key="1">
    <source>
        <dbReference type="SAM" id="MobiDB-lite"/>
    </source>
</evidence>
<gene>
    <name evidence="2" type="ORF">HDA36_006227</name>
</gene>
<organism evidence="2 3">
    <name type="scientific">Nocardiopsis composta</name>
    <dbReference type="NCBI Taxonomy" id="157465"/>
    <lineage>
        <taxon>Bacteria</taxon>
        <taxon>Bacillati</taxon>
        <taxon>Actinomycetota</taxon>
        <taxon>Actinomycetes</taxon>
        <taxon>Streptosporangiales</taxon>
        <taxon>Nocardiopsidaceae</taxon>
        <taxon>Nocardiopsis</taxon>
    </lineage>
</organism>
<reference evidence="2 3" key="1">
    <citation type="submission" date="2020-08" db="EMBL/GenBank/DDBJ databases">
        <title>Sequencing the genomes of 1000 actinobacteria strains.</title>
        <authorList>
            <person name="Klenk H.-P."/>
        </authorList>
    </citation>
    <scope>NUCLEOTIDE SEQUENCE [LARGE SCALE GENOMIC DNA]</scope>
    <source>
        <strain evidence="2 3">DSM 44551</strain>
    </source>
</reference>
<accession>A0A7W8QTS3</accession>
<dbReference type="RefSeq" id="WP_184399353.1">
    <property type="nucleotide sequence ID" value="NZ_BAAAJD010000116.1"/>
</dbReference>
<keyword evidence="3" id="KW-1185">Reference proteome</keyword>
<sequence>MGENRGRARRASSNMPPYRAVLAVDVEKYSRTASAHQHLLSNTVRDALEQAFADSGLEEVWRNASFPQSTGDGYLVGVPTEYLPKLIHPLLPELQDVLDDMQPALASEDRSLRLRLRAAIGLGPLPDTGGEERGDGIGTAMNETHRVLDSPALKKALADSDPDITFLVAGLTRRVYEDAVLGGYVAVKQRLFRGVMVDLPDKDYRAESYVYIPQPSINPDGPAPEDPGPSAARAGTAPDAPDAPAPATPRRRRENAPAGTGPTRINNVRENSGIAVQAGEVHDGVRNSIQNGGIGSIGGDVGTALGEVRGPVNIGGTQHNAAPAPEQDPGEQA</sequence>
<name>A0A7W8QTS3_9ACTN</name>
<comment type="caution">
    <text evidence="2">The sequence shown here is derived from an EMBL/GenBank/DDBJ whole genome shotgun (WGS) entry which is preliminary data.</text>
</comment>
<evidence type="ECO:0000313" key="3">
    <source>
        <dbReference type="Proteomes" id="UP000572635"/>
    </source>
</evidence>
<feature type="compositionally biased region" description="Low complexity" evidence="1">
    <location>
        <begin position="229"/>
        <end position="240"/>
    </location>
</feature>
<dbReference type="Proteomes" id="UP000572635">
    <property type="component" value="Unassembled WGS sequence"/>
</dbReference>
<protein>
    <submittedName>
        <fullName evidence="2">Uncharacterized protein</fullName>
    </submittedName>
</protein>
<feature type="region of interest" description="Disordered" evidence="1">
    <location>
        <begin position="308"/>
        <end position="333"/>
    </location>
</feature>
<dbReference type="EMBL" id="JACHDB010000002">
    <property type="protein sequence ID" value="MBB5436079.1"/>
    <property type="molecule type" value="Genomic_DNA"/>
</dbReference>